<name>A0A1H3A7R1_9RHOB</name>
<dbReference type="EMBL" id="FNMZ01000004">
    <property type="protein sequence ID" value="SDX25605.1"/>
    <property type="molecule type" value="Genomic_DNA"/>
</dbReference>
<feature type="coiled-coil region" evidence="1">
    <location>
        <begin position="52"/>
        <end position="79"/>
    </location>
</feature>
<dbReference type="Proteomes" id="UP000199118">
    <property type="component" value="Unassembled WGS sequence"/>
</dbReference>
<accession>A0A1H3A7R1</accession>
<evidence type="ECO:0000313" key="4">
    <source>
        <dbReference type="Proteomes" id="UP000199118"/>
    </source>
</evidence>
<dbReference type="AlphaFoldDB" id="A0A1H3A7R1"/>
<keyword evidence="1" id="KW-0175">Coiled coil</keyword>
<reference evidence="3 4" key="1">
    <citation type="submission" date="2016-10" db="EMBL/GenBank/DDBJ databases">
        <authorList>
            <person name="de Groot N.N."/>
        </authorList>
    </citation>
    <scope>NUCLEOTIDE SEQUENCE [LARGE SCALE GENOMIC DNA]</scope>
    <source>
        <strain evidence="3 4">DSM 17890</strain>
    </source>
</reference>
<feature type="compositionally biased region" description="Basic and acidic residues" evidence="2">
    <location>
        <begin position="173"/>
        <end position="183"/>
    </location>
</feature>
<dbReference type="RefSeq" id="WP_092682281.1">
    <property type="nucleotide sequence ID" value="NZ_FNMZ01000004.1"/>
</dbReference>
<evidence type="ECO:0000256" key="2">
    <source>
        <dbReference type="SAM" id="MobiDB-lite"/>
    </source>
</evidence>
<feature type="compositionally biased region" description="Pro residues" evidence="2">
    <location>
        <begin position="1"/>
        <end position="10"/>
    </location>
</feature>
<evidence type="ECO:0000256" key="1">
    <source>
        <dbReference type="SAM" id="Coils"/>
    </source>
</evidence>
<gene>
    <name evidence="3" type="ORF">SAMN05444336_10488</name>
</gene>
<proteinExistence type="predicted"/>
<feature type="region of interest" description="Disordered" evidence="2">
    <location>
        <begin position="133"/>
        <end position="183"/>
    </location>
</feature>
<organism evidence="3 4">
    <name type="scientific">Albimonas donghaensis</name>
    <dbReference type="NCBI Taxonomy" id="356660"/>
    <lineage>
        <taxon>Bacteria</taxon>
        <taxon>Pseudomonadati</taxon>
        <taxon>Pseudomonadota</taxon>
        <taxon>Alphaproteobacteria</taxon>
        <taxon>Rhodobacterales</taxon>
        <taxon>Paracoccaceae</taxon>
        <taxon>Albimonas</taxon>
    </lineage>
</organism>
<evidence type="ECO:0000313" key="3">
    <source>
        <dbReference type="EMBL" id="SDX25605.1"/>
    </source>
</evidence>
<sequence length="183" mass="19546">MRRSPCPPPGADEAPPEPLRDAADGSQPLRLLQEWRALDMSLQSMRASAARSLAAEAELEDMLRTLESAQRQLARDMAEAPAANDDDLLAKLLLWETITRAEAEDDDEAAMPEDDPRIGLVLSVAASLRRRRAMGAGNGSAAGDAQGGATEPAPASRESLNGAIRLPASAPRAGEERQPCRDR</sequence>
<protein>
    <submittedName>
        <fullName evidence="3">Uncharacterized protein</fullName>
    </submittedName>
</protein>
<feature type="region of interest" description="Disordered" evidence="2">
    <location>
        <begin position="1"/>
        <end position="27"/>
    </location>
</feature>
<keyword evidence="4" id="KW-1185">Reference proteome</keyword>